<dbReference type="EMBL" id="CP132914">
    <property type="protein sequence ID" value="WMB71373.1"/>
    <property type="molecule type" value="Genomic_DNA"/>
</dbReference>
<name>A0AA50KAG2_9GAMM</name>
<protein>
    <submittedName>
        <fullName evidence="1">Uncharacterized protein</fullName>
    </submittedName>
</protein>
<organism evidence="1">
    <name type="scientific">Shewanella oncorhynchi</name>
    <dbReference type="NCBI Taxonomy" id="2726434"/>
    <lineage>
        <taxon>Bacteria</taxon>
        <taxon>Pseudomonadati</taxon>
        <taxon>Pseudomonadota</taxon>
        <taxon>Gammaproteobacteria</taxon>
        <taxon>Alteromonadales</taxon>
        <taxon>Shewanellaceae</taxon>
        <taxon>Shewanella</taxon>
    </lineage>
</organism>
<dbReference type="AlphaFoldDB" id="A0AA50KAG2"/>
<dbReference type="Proteomes" id="UP001236800">
    <property type="component" value="Chromosome"/>
</dbReference>
<sequence length="146" mass="16331">MGYNKPIIPTSTRSARFGGILGRYVKSMYILKFNELKLLEFKITSGDAPMGCVLAVINTGVETKLLENHIKEFGVEAETGINELALSEPHSVLDGGDRNLNYSGGLICWVEELEEITLELVGIPYPEYEIKFPHLVSQYNELHKNT</sequence>
<dbReference type="RefSeq" id="WP_306682178.1">
    <property type="nucleotide sequence ID" value="NZ_CP132914.1"/>
</dbReference>
<evidence type="ECO:0000313" key="1">
    <source>
        <dbReference type="EMBL" id="WMB71373.1"/>
    </source>
</evidence>
<dbReference type="GeneID" id="301340136"/>
<reference evidence="1" key="1">
    <citation type="submission" date="2023-08" db="EMBL/GenBank/DDBJ databases">
        <title>Complete genome sequence of Shewanella oncorhynchi Z-P2, a siderophore putrebactin-producing bacterium.</title>
        <authorList>
            <person name="Zhang Y."/>
        </authorList>
    </citation>
    <scope>NUCLEOTIDE SEQUENCE</scope>
    <source>
        <strain evidence="1">Z-P2</strain>
    </source>
</reference>
<proteinExistence type="predicted"/>
<accession>A0AA50KAG2</accession>
<gene>
    <name evidence="1" type="ORF">RA178_13095</name>
</gene>
<dbReference type="KEGG" id="sog:RA178_13095"/>